<dbReference type="EMBL" id="BSYO01000008">
    <property type="protein sequence ID" value="GMH08024.1"/>
    <property type="molecule type" value="Genomic_DNA"/>
</dbReference>
<name>A0AAD3XKR6_NEPGR</name>
<feature type="compositionally biased region" description="Polar residues" evidence="1">
    <location>
        <begin position="96"/>
        <end position="110"/>
    </location>
</feature>
<sequence length="133" mass="14664">MLRQELGKPSKKLENIPYKLADEVQGCSLNSMSKQEEEGANEKLVGTQTNIEAHRPRKSSQKAIAETYQASKPTSSIVDKPCIIGHNKLKKKGGSMKNNSRYGNRPTVSQPHALHDNSNHQPAIPVPTRKPIA</sequence>
<feature type="region of interest" description="Disordered" evidence="1">
    <location>
        <begin position="53"/>
        <end position="72"/>
    </location>
</feature>
<proteinExistence type="predicted"/>
<gene>
    <name evidence="2" type="ORF">Nepgr_009864</name>
</gene>
<protein>
    <submittedName>
        <fullName evidence="2">Uncharacterized protein</fullName>
    </submittedName>
</protein>
<evidence type="ECO:0000313" key="3">
    <source>
        <dbReference type="Proteomes" id="UP001279734"/>
    </source>
</evidence>
<feature type="region of interest" description="Disordered" evidence="1">
    <location>
        <begin position="77"/>
        <end position="133"/>
    </location>
</feature>
<evidence type="ECO:0000256" key="1">
    <source>
        <dbReference type="SAM" id="MobiDB-lite"/>
    </source>
</evidence>
<dbReference type="Proteomes" id="UP001279734">
    <property type="component" value="Unassembled WGS sequence"/>
</dbReference>
<keyword evidence="3" id="KW-1185">Reference proteome</keyword>
<reference evidence="2" key="1">
    <citation type="submission" date="2023-05" db="EMBL/GenBank/DDBJ databases">
        <title>Nepenthes gracilis genome sequencing.</title>
        <authorList>
            <person name="Fukushima K."/>
        </authorList>
    </citation>
    <scope>NUCLEOTIDE SEQUENCE</scope>
    <source>
        <strain evidence="2">SING2019-196</strain>
    </source>
</reference>
<evidence type="ECO:0000313" key="2">
    <source>
        <dbReference type="EMBL" id="GMH08024.1"/>
    </source>
</evidence>
<accession>A0AAD3XKR6</accession>
<comment type="caution">
    <text evidence="2">The sequence shown here is derived from an EMBL/GenBank/DDBJ whole genome shotgun (WGS) entry which is preliminary data.</text>
</comment>
<dbReference type="AlphaFoldDB" id="A0AAD3XKR6"/>
<organism evidence="2 3">
    <name type="scientific">Nepenthes gracilis</name>
    <name type="common">Slender pitcher plant</name>
    <dbReference type="NCBI Taxonomy" id="150966"/>
    <lineage>
        <taxon>Eukaryota</taxon>
        <taxon>Viridiplantae</taxon>
        <taxon>Streptophyta</taxon>
        <taxon>Embryophyta</taxon>
        <taxon>Tracheophyta</taxon>
        <taxon>Spermatophyta</taxon>
        <taxon>Magnoliopsida</taxon>
        <taxon>eudicotyledons</taxon>
        <taxon>Gunneridae</taxon>
        <taxon>Pentapetalae</taxon>
        <taxon>Caryophyllales</taxon>
        <taxon>Nepenthaceae</taxon>
        <taxon>Nepenthes</taxon>
    </lineage>
</organism>